<dbReference type="Pfam" id="PF00078">
    <property type="entry name" value="RVT_1"/>
    <property type="match status" value="1"/>
</dbReference>
<dbReference type="Pfam" id="PF13456">
    <property type="entry name" value="RVT_3"/>
    <property type="match status" value="1"/>
</dbReference>
<name>A0ABM0X5N3_CAMSA</name>
<dbReference type="PANTHER" id="PTHR31635">
    <property type="entry name" value="REVERSE TRANSCRIPTASE DOMAIN-CONTAINING PROTEIN-RELATED"/>
    <property type="match status" value="1"/>
</dbReference>
<evidence type="ECO:0000313" key="3">
    <source>
        <dbReference type="Proteomes" id="UP000694864"/>
    </source>
</evidence>
<dbReference type="PROSITE" id="PS50878">
    <property type="entry name" value="RT_POL"/>
    <property type="match status" value="1"/>
</dbReference>
<dbReference type="SUPFAM" id="SSF56219">
    <property type="entry name" value="DNase I-like"/>
    <property type="match status" value="1"/>
</dbReference>
<dbReference type="Proteomes" id="UP000694864">
    <property type="component" value="Chromosome 17"/>
</dbReference>
<feature type="domain" description="Reverse transcriptase" evidence="2">
    <location>
        <begin position="835"/>
        <end position="1096"/>
    </location>
</feature>
<dbReference type="InterPro" id="IPR025558">
    <property type="entry name" value="DUF4283"/>
</dbReference>
<feature type="compositionally biased region" description="Low complexity" evidence="1">
    <location>
        <begin position="1496"/>
        <end position="1513"/>
    </location>
</feature>
<dbReference type="InterPro" id="IPR036691">
    <property type="entry name" value="Endo/exonu/phosph_ase_sf"/>
</dbReference>
<reference evidence="3" key="1">
    <citation type="journal article" date="2014" name="Nat. Commun.">
        <title>The emerging biofuel crop Camelina sativa retains a highly undifferentiated hexaploid genome structure.</title>
        <authorList>
            <person name="Kagale S."/>
            <person name="Koh C."/>
            <person name="Nixon J."/>
            <person name="Bollina V."/>
            <person name="Clarke W.E."/>
            <person name="Tuteja R."/>
            <person name="Spillane C."/>
            <person name="Robinson S.J."/>
            <person name="Links M.G."/>
            <person name="Clarke C."/>
            <person name="Higgins E.E."/>
            <person name="Huebert T."/>
            <person name="Sharpe A.G."/>
            <person name="Parkin I.A."/>
        </authorList>
    </citation>
    <scope>NUCLEOTIDE SEQUENCE [LARGE SCALE GENOMIC DNA]</scope>
    <source>
        <strain evidence="3">cv. DH55</strain>
    </source>
</reference>
<dbReference type="InterPro" id="IPR026960">
    <property type="entry name" value="RVT-Znf"/>
</dbReference>
<evidence type="ECO:0000256" key="1">
    <source>
        <dbReference type="SAM" id="MobiDB-lite"/>
    </source>
</evidence>
<dbReference type="InterPro" id="IPR012337">
    <property type="entry name" value="RNaseH-like_sf"/>
</dbReference>
<dbReference type="Pfam" id="PF14111">
    <property type="entry name" value="DUF4283"/>
    <property type="match status" value="1"/>
</dbReference>
<dbReference type="GeneID" id="104759943"/>
<evidence type="ECO:0000313" key="4">
    <source>
        <dbReference type="RefSeq" id="XP_010481107.1"/>
    </source>
</evidence>
<dbReference type="SUPFAM" id="SSF56672">
    <property type="entry name" value="DNA/RNA polymerases"/>
    <property type="match status" value="1"/>
</dbReference>
<dbReference type="InterPro" id="IPR000477">
    <property type="entry name" value="RT_dom"/>
</dbReference>
<sequence>MSKDLWEALQNLNLGSERSPMRMSREALKDREDANKLSLVVKCLNPQHQKPIGMKGALPKAWNLQGKVTSRINDDDTVQFFFKAEHHLMTVLENGPWHYNLWMVAIDRWTRRLLLTFLTEISFWVRILNIPEEFRSDAVVHEVGGVLGHIDEVRFQEATEETNGEVLARVTMNINDRLICVRYIEFDPSKPPVMIRFVFPKLRKFCFRCGSLRHDQSSCDYAIQIPQIDDEDTFPARPREEDDMSITPEYIPLTIREYGATSKFPTGEIVKSVAIGPNDETSATLIKEASLITQPVPPADNHQTLQTQIIRDITNHTNQVVTKDDVDPALTTDRGQKRKVQDMLMEDQASTSKPRTKGAFQGRGLKRNPLTIPYLKDIRKSTKPDILFLVETKNGFQYVNNLGRELAYPNSFILPSEGSSGGMAIFWNDAVKVDFVDTPSLNYTDLYISEPGSPTFLITYVYGDPDYKHHNRMWDTMTFWAEAGLYRGKPRLVLGDFNDILSNEEKFGGPQKSENSFKFFRKMLNTSGLHDLKVMGGKFTWTGQRYSYSIMSRIDRAVASADWQDMFPKAYVQLLDWIGYDHRPILIYTGEKRRTGCPLFRYDNRWRFNKEIKEELARTWNSECHHLSPKSFYEALKKCRSCLSKWKTQNPINSARRIQELKAQIHQAYNTSPVNLNHIKVLKTELTNVYRMEEEYWKTKSRIQWLQAGDRNTRFFHAKTKQRRSYNRISAITDTHGKVWSDEKGISRVIIDYFHNLYRTDENQEYIDDVVQYIKPRVSEEMNKELTEPITEEELYRAVRSMSREKAPGPDGFNPGFYHGHWSTIHTGVYKFAKLLFEEGELDPRMNNTHICLIPKVSQPSEVRDYRPISLANVAYKIISKALAERLKPWLNDIISTNQSAFIPGRMITDNILIAHELIHSLHTKKLVKPFIATKLDISKAFDKVEWSFIEAVMRRMGFSDLWCKWIMKCITTVSYSVFINGQPVGQIKPQRVIRQGDPISPCVYLLCTEALSALIQHNIKEKKFDGFKASRNGPPISHLLFADDSLMFCRASVDECTTILNILQHYEKASGQSVNFQKSAITFGKGKEVLLKSVITAIPTYSMSCFLLPQRIITQITKAMCHFWWSNTKDKHKVPWIAWNKITNSKEIGGLAIRDLKDFNLALLAKQSWRILHQPTSLLARVLKAKYYSKQSLLTSTCKSNSSYAWKSISQGTHLLSQGIKYIVGTGNQINVWHDKWLPLNPPRPARGHGATLHPTLKVSDLISQGRWNENMLHSYIHHEDIPHIRRIRPSITGADDEIAWIHTKSGLYSVKSGYHLQRKLSTESSSDTSSSFNISSCTTFKKLWAYNMPQKLKHLWWRCLHNALPVANNLKKKKMLTDDTCQRCGEAPEDLNHLLFHCRISKEIWSLSANNHHPGSFFSSNSLTQNVDMMLNLSKNQRKDVSLFPFIGWRIWKMRNDLIFNNKKWSIPDTINKAIIDSQQWKESLEAAHDDVQTKQTQEQKQSQSLSTPTSTQSIISEAKDYCCFVDGSWRSPNDCAGIAWVLYHKNAQILLQGKASIPPMNTPLEVEAEALKLAVHHLSRLGYNNVMFCGDAQILYKNVAHIPQCKHKQLNRDQFLITTQLRDIENMVSSYETITFVKIPRSVNYVADSLAKDARISKSDFVISWNTVT</sequence>
<gene>
    <name evidence="4" type="primary">LOC104759943</name>
</gene>
<dbReference type="Pfam" id="PF13966">
    <property type="entry name" value="zf-RVT"/>
    <property type="match status" value="1"/>
</dbReference>
<dbReference type="InterPro" id="IPR002156">
    <property type="entry name" value="RNaseH_domain"/>
</dbReference>
<proteinExistence type="predicted"/>
<protein>
    <submittedName>
        <fullName evidence="4">Uncharacterized protein LOC104759943</fullName>
    </submittedName>
</protein>
<dbReference type="RefSeq" id="XP_010481107.1">
    <property type="nucleotide sequence ID" value="XM_010482805.1"/>
</dbReference>
<dbReference type="CDD" id="cd01650">
    <property type="entry name" value="RT_nLTR_like"/>
    <property type="match status" value="1"/>
</dbReference>
<dbReference type="Pfam" id="PF03372">
    <property type="entry name" value="Exo_endo_phos"/>
    <property type="match status" value="1"/>
</dbReference>
<dbReference type="Gene3D" id="3.30.420.10">
    <property type="entry name" value="Ribonuclease H-like superfamily/Ribonuclease H"/>
    <property type="match status" value="1"/>
</dbReference>
<feature type="region of interest" description="Disordered" evidence="1">
    <location>
        <begin position="1489"/>
        <end position="1513"/>
    </location>
</feature>
<dbReference type="Pfam" id="PF14392">
    <property type="entry name" value="zf-CCHC_4"/>
    <property type="match status" value="1"/>
</dbReference>
<dbReference type="Gene3D" id="3.60.10.10">
    <property type="entry name" value="Endonuclease/exonuclease/phosphatase"/>
    <property type="match status" value="1"/>
</dbReference>
<dbReference type="InterPro" id="IPR005135">
    <property type="entry name" value="Endo/exonuclease/phosphatase"/>
</dbReference>
<keyword evidence="3" id="KW-1185">Reference proteome</keyword>
<dbReference type="PANTHER" id="PTHR31635:SF196">
    <property type="entry name" value="REVERSE TRANSCRIPTASE DOMAIN-CONTAINING PROTEIN-RELATED"/>
    <property type="match status" value="1"/>
</dbReference>
<dbReference type="InterPro" id="IPR025836">
    <property type="entry name" value="Zn_knuckle_CX2CX4HX4C"/>
</dbReference>
<accession>A0ABM0X5N3</accession>
<dbReference type="InterPro" id="IPR043502">
    <property type="entry name" value="DNA/RNA_pol_sf"/>
</dbReference>
<reference evidence="4" key="2">
    <citation type="submission" date="2025-08" db="UniProtKB">
        <authorList>
            <consortium name="RefSeq"/>
        </authorList>
    </citation>
    <scope>IDENTIFICATION</scope>
    <source>
        <tissue evidence="4">Leaf</tissue>
    </source>
</reference>
<organism evidence="3 4">
    <name type="scientific">Camelina sativa</name>
    <name type="common">False flax</name>
    <name type="synonym">Myagrum sativum</name>
    <dbReference type="NCBI Taxonomy" id="90675"/>
    <lineage>
        <taxon>Eukaryota</taxon>
        <taxon>Viridiplantae</taxon>
        <taxon>Streptophyta</taxon>
        <taxon>Embryophyta</taxon>
        <taxon>Tracheophyta</taxon>
        <taxon>Spermatophyta</taxon>
        <taxon>Magnoliopsida</taxon>
        <taxon>eudicotyledons</taxon>
        <taxon>Gunneridae</taxon>
        <taxon>Pentapetalae</taxon>
        <taxon>rosids</taxon>
        <taxon>malvids</taxon>
        <taxon>Brassicales</taxon>
        <taxon>Brassicaceae</taxon>
        <taxon>Camelineae</taxon>
        <taxon>Camelina</taxon>
    </lineage>
</organism>
<feature type="region of interest" description="Disordered" evidence="1">
    <location>
        <begin position="329"/>
        <end position="365"/>
    </location>
</feature>
<evidence type="ECO:0000259" key="2">
    <source>
        <dbReference type="PROSITE" id="PS50878"/>
    </source>
</evidence>
<dbReference type="SUPFAM" id="SSF53098">
    <property type="entry name" value="Ribonuclease H-like"/>
    <property type="match status" value="1"/>
</dbReference>
<dbReference type="InterPro" id="IPR036397">
    <property type="entry name" value="RNaseH_sf"/>
</dbReference>